<evidence type="ECO:0000256" key="1">
    <source>
        <dbReference type="SAM" id="SignalP"/>
    </source>
</evidence>
<dbReference type="EMBL" id="NIVC01003599">
    <property type="protein sequence ID" value="PAA50609.1"/>
    <property type="molecule type" value="Genomic_DNA"/>
</dbReference>
<feature type="signal peptide" evidence="1">
    <location>
        <begin position="1"/>
        <end position="23"/>
    </location>
</feature>
<organism evidence="2 3">
    <name type="scientific">Macrostomum lignano</name>
    <dbReference type="NCBI Taxonomy" id="282301"/>
    <lineage>
        <taxon>Eukaryota</taxon>
        <taxon>Metazoa</taxon>
        <taxon>Spiralia</taxon>
        <taxon>Lophotrochozoa</taxon>
        <taxon>Platyhelminthes</taxon>
        <taxon>Rhabditophora</taxon>
        <taxon>Macrostomorpha</taxon>
        <taxon>Macrostomida</taxon>
        <taxon>Macrostomidae</taxon>
        <taxon>Macrostomum</taxon>
    </lineage>
</organism>
<feature type="chain" id="PRO_5012876516" evidence="1">
    <location>
        <begin position="24"/>
        <end position="303"/>
    </location>
</feature>
<evidence type="ECO:0000313" key="3">
    <source>
        <dbReference type="Proteomes" id="UP000215902"/>
    </source>
</evidence>
<dbReference type="AlphaFoldDB" id="A0A267DPX8"/>
<sequence length="303" mass="34539">MIMQKLFVLLCCILLVQLHFALGVSSDEDYCCLPMKWHAKMMKASHRTFQRVVPVLGSWTKASSNSPTVLDVFVNYRRPRFELRSSLATSLVFWRGHMWTYRSADKTLRHLNRVPAGYHPSGGLAPLFFRCLARENGFERISPTHYRLDEREDSSRGRRFNVGSITDIHVVLSNGTTGGSSPRRRAKHTCLLASFTVTSRYFKHIDDGRSIALFKEADVYRPANGVPPSRRQGWPDRQFTEKARSFRDYYRLLLRSNRIQLNQPHLSLPVPGHLADLARNRAGNEDAVPPAAGAGNKRLLYIA</sequence>
<proteinExistence type="predicted"/>
<keyword evidence="1" id="KW-0732">Signal</keyword>
<name>A0A267DPX8_9PLAT</name>
<comment type="caution">
    <text evidence="2">The sequence shown here is derived from an EMBL/GenBank/DDBJ whole genome shotgun (WGS) entry which is preliminary data.</text>
</comment>
<keyword evidence="3" id="KW-1185">Reference proteome</keyword>
<gene>
    <name evidence="2" type="ORF">BOX15_Mlig020332g3</name>
</gene>
<evidence type="ECO:0000313" key="2">
    <source>
        <dbReference type="EMBL" id="PAA50609.1"/>
    </source>
</evidence>
<protein>
    <submittedName>
        <fullName evidence="2">Uncharacterized protein</fullName>
    </submittedName>
</protein>
<accession>A0A267DPX8</accession>
<dbReference type="Proteomes" id="UP000215902">
    <property type="component" value="Unassembled WGS sequence"/>
</dbReference>
<reference evidence="2 3" key="1">
    <citation type="submission" date="2017-06" db="EMBL/GenBank/DDBJ databases">
        <title>A platform for efficient transgenesis in Macrostomum lignano, a flatworm model organism for stem cell research.</title>
        <authorList>
            <person name="Berezikov E."/>
        </authorList>
    </citation>
    <scope>NUCLEOTIDE SEQUENCE [LARGE SCALE GENOMIC DNA]</scope>
    <source>
        <strain evidence="2">DV1</strain>
        <tissue evidence="2">Whole organism</tissue>
    </source>
</reference>